<comment type="caution">
    <text evidence="3">The sequence shown here is derived from an EMBL/GenBank/DDBJ whole genome shotgun (WGS) entry which is preliminary data.</text>
</comment>
<dbReference type="SUPFAM" id="SSF52540">
    <property type="entry name" value="P-loop containing nucleoside triphosphate hydrolases"/>
    <property type="match status" value="1"/>
</dbReference>
<evidence type="ECO:0000313" key="3">
    <source>
        <dbReference type="EMBL" id="CAI6090971.1"/>
    </source>
</evidence>
<dbReference type="Proteomes" id="UP001160390">
    <property type="component" value="Unassembled WGS sequence"/>
</dbReference>
<proteinExistence type="predicted"/>
<organism evidence="3 4">
    <name type="scientific">Clonostachys chloroleuca</name>
    <dbReference type="NCBI Taxonomy" id="1926264"/>
    <lineage>
        <taxon>Eukaryota</taxon>
        <taxon>Fungi</taxon>
        <taxon>Dikarya</taxon>
        <taxon>Ascomycota</taxon>
        <taxon>Pezizomycotina</taxon>
        <taxon>Sordariomycetes</taxon>
        <taxon>Hypocreomycetidae</taxon>
        <taxon>Hypocreales</taxon>
        <taxon>Bionectriaceae</taxon>
        <taxon>Clonostachys</taxon>
    </lineage>
</organism>
<keyword evidence="4" id="KW-1185">Reference proteome</keyword>
<dbReference type="PROSITE" id="PS50837">
    <property type="entry name" value="NACHT"/>
    <property type="match status" value="1"/>
</dbReference>
<dbReference type="InterPro" id="IPR007111">
    <property type="entry name" value="NACHT_NTPase"/>
</dbReference>
<dbReference type="PANTHER" id="PTHR10039:SF16">
    <property type="entry name" value="GPI INOSITOL-DEACYLASE"/>
    <property type="match status" value="1"/>
</dbReference>
<dbReference type="EMBL" id="CABFNP030001042">
    <property type="protein sequence ID" value="CAI6090971.1"/>
    <property type="molecule type" value="Genomic_DNA"/>
</dbReference>
<evidence type="ECO:0000313" key="4">
    <source>
        <dbReference type="Proteomes" id="UP001160390"/>
    </source>
</evidence>
<gene>
    <name evidence="3" type="ORF">CCHLO57077_00010196</name>
</gene>
<accession>A0AA35M5N3</accession>
<dbReference type="PANTHER" id="PTHR10039">
    <property type="entry name" value="AMELOGENIN"/>
    <property type="match status" value="1"/>
</dbReference>
<name>A0AA35M5N3_9HYPO</name>
<dbReference type="InterPro" id="IPR027417">
    <property type="entry name" value="P-loop_NTPase"/>
</dbReference>
<dbReference type="InterPro" id="IPR056884">
    <property type="entry name" value="NPHP3-like_N"/>
</dbReference>
<protein>
    <recommendedName>
        <fullName evidence="2">NACHT domain-containing protein</fullName>
    </recommendedName>
</protein>
<reference evidence="3" key="1">
    <citation type="submission" date="2023-01" db="EMBL/GenBank/DDBJ databases">
        <authorList>
            <person name="Piombo E."/>
        </authorList>
    </citation>
    <scope>NUCLEOTIDE SEQUENCE</scope>
</reference>
<dbReference type="Pfam" id="PF24883">
    <property type="entry name" value="NPHP3_N"/>
    <property type="match status" value="1"/>
</dbReference>
<dbReference type="Gene3D" id="3.40.50.300">
    <property type="entry name" value="P-loop containing nucleotide triphosphate hydrolases"/>
    <property type="match status" value="1"/>
</dbReference>
<sequence>MAELFGLAVNVATVVDLFIKVGVQCSEYCAGVKAAPREVRSILKEADRLVVTLGEVKRLLDGPNGPQVEASQNIHKCVEDCRLQLTLIVAKLQQGTEARGLKWPFKKGEVADIITKIERCRASISLDFRSIKPSVHHEIILTKLRTVERAGFDAHSDADNARCYPGTRTDLINQVLTWLDFDNSKTIFWLNGMAGTGKSTIARTVSQELADKNKLGASFFFKRGEGDRGRAAFFFPTIATQIARQLPSLAPLVRNEVEADPSISNKALSDQFDRLIVKPIQRLPKPSQRQTLAIVIDALDECDSLDDVKRIIHLLSQVKNFSHICLKTFVTSRPELPIQLGFNDIVGEYTDLVLQEIPKPIIENDITVFLGARTCWYPGGLQQSEAKPAVAT</sequence>
<keyword evidence="1" id="KW-0677">Repeat</keyword>
<feature type="domain" description="NACHT" evidence="2">
    <location>
        <begin position="186"/>
        <end position="334"/>
    </location>
</feature>
<evidence type="ECO:0000259" key="2">
    <source>
        <dbReference type="PROSITE" id="PS50837"/>
    </source>
</evidence>
<evidence type="ECO:0000256" key="1">
    <source>
        <dbReference type="ARBA" id="ARBA00022737"/>
    </source>
</evidence>
<dbReference type="AlphaFoldDB" id="A0AA35M5N3"/>